<reference evidence="2 3" key="1">
    <citation type="submission" date="2012-06" db="EMBL/GenBank/DDBJ databases">
        <title>Finished chromosome of genome of Cylindrospermum stagnale PCC 7417.</title>
        <authorList>
            <consortium name="US DOE Joint Genome Institute"/>
            <person name="Gugger M."/>
            <person name="Coursin T."/>
            <person name="Rippka R."/>
            <person name="Tandeau De Marsac N."/>
            <person name="Huntemann M."/>
            <person name="Wei C.-L."/>
            <person name="Han J."/>
            <person name="Detter J.C."/>
            <person name="Han C."/>
            <person name="Tapia R."/>
            <person name="Chen A."/>
            <person name="Kyrpides N."/>
            <person name="Mavromatis K."/>
            <person name="Markowitz V."/>
            <person name="Szeto E."/>
            <person name="Ivanova N."/>
            <person name="Pagani I."/>
            <person name="Pati A."/>
            <person name="Goodwin L."/>
            <person name="Nordberg H.P."/>
            <person name="Cantor M.N."/>
            <person name="Hua S.X."/>
            <person name="Woyke T."/>
            <person name="Kerfeld C.A."/>
        </authorList>
    </citation>
    <scope>NUCLEOTIDE SEQUENCE [LARGE SCALE GENOMIC DNA]</scope>
    <source>
        <strain evidence="2 3">PCC 7417</strain>
    </source>
</reference>
<dbReference type="EMBL" id="CP003642">
    <property type="protein sequence ID" value="AFZ26386.1"/>
    <property type="molecule type" value="Genomic_DNA"/>
</dbReference>
<evidence type="ECO:0000313" key="2">
    <source>
        <dbReference type="EMBL" id="AFZ26386.1"/>
    </source>
</evidence>
<dbReference type="STRING" id="56107.Cylst_4290"/>
<dbReference type="AlphaFoldDB" id="K9X2V0"/>
<dbReference type="Pfam" id="PF18480">
    <property type="entry name" value="DUF5615"/>
    <property type="match status" value="1"/>
</dbReference>
<dbReference type="InterPro" id="IPR041049">
    <property type="entry name" value="DUF5615"/>
</dbReference>
<dbReference type="HOGENOM" id="CLU_166921_0_0_3"/>
<evidence type="ECO:0000259" key="1">
    <source>
        <dbReference type="Pfam" id="PF18480"/>
    </source>
</evidence>
<protein>
    <recommendedName>
        <fullName evidence="1">DUF5615 domain-containing protein</fullName>
    </recommendedName>
</protein>
<feature type="domain" description="DUF5615" evidence="1">
    <location>
        <begin position="4"/>
        <end position="114"/>
    </location>
</feature>
<keyword evidence="3" id="KW-1185">Reference proteome</keyword>
<dbReference type="Proteomes" id="UP000010475">
    <property type="component" value="Chromosome"/>
</dbReference>
<accession>K9X2V0</accession>
<name>K9X2V0_9NOST</name>
<evidence type="ECO:0000313" key="3">
    <source>
        <dbReference type="Proteomes" id="UP000010475"/>
    </source>
</evidence>
<dbReference type="RefSeq" id="WP_015209628.1">
    <property type="nucleotide sequence ID" value="NC_019757.1"/>
</dbReference>
<organism evidence="2 3">
    <name type="scientific">Cylindrospermum stagnale PCC 7417</name>
    <dbReference type="NCBI Taxonomy" id="56107"/>
    <lineage>
        <taxon>Bacteria</taxon>
        <taxon>Bacillati</taxon>
        <taxon>Cyanobacteriota</taxon>
        <taxon>Cyanophyceae</taxon>
        <taxon>Nostocales</taxon>
        <taxon>Nostocaceae</taxon>
        <taxon>Cylindrospermum</taxon>
    </lineage>
</organism>
<proteinExistence type="predicted"/>
<dbReference type="PATRIC" id="fig|56107.3.peg.4704"/>
<dbReference type="eggNOG" id="COG4634">
    <property type="taxonomic scope" value="Bacteria"/>
</dbReference>
<gene>
    <name evidence="2" type="ORF">Cylst_4290</name>
</gene>
<dbReference type="KEGG" id="csg:Cylst_4290"/>
<dbReference type="OrthoDB" id="530832at2"/>
<sequence>MIIRFQADADVNQNIVTGVLRREPKIDFKTALAAGLEGLPDREVLGIAATEGRILISHDRRTMPLHFAEYVTNQTSSGVLIVTQDIAIQEAIDSLILIWAASSAEEWVNRIAFVPF</sequence>